<gene>
    <name evidence="1" type="ORF">IE53DRAFT_232624</name>
</gene>
<proteinExistence type="predicted"/>
<evidence type="ECO:0000313" key="2">
    <source>
        <dbReference type="Proteomes" id="UP000245626"/>
    </source>
</evidence>
<organism evidence="1 2">
    <name type="scientific">Violaceomyces palustris</name>
    <dbReference type="NCBI Taxonomy" id="1673888"/>
    <lineage>
        <taxon>Eukaryota</taxon>
        <taxon>Fungi</taxon>
        <taxon>Dikarya</taxon>
        <taxon>Basidiomycota</taxon>
        <taxon>Ustilaginomycotina</taxon>
        <taxon>Ustilaginomycetes</taxon>
        <taxon>Violaceomycetales</taxon>
        <taxon>Violaceomycetaceae</taxon>
        <taxon>Violaceomyces</taxon>
    </lineage>
</organism>
<keyword evidence="2" id="KW-1185">Reference proteome</keyword>
<name>A0ACD0P4H7_9BASI</name>
<dbReference type="EMBL" id="KZ819749">
    <property type="protein sequence ID" value="PWN52952.1"/>
    <property type="molecule type" value="Genomic_DNA"/>
</dbReference>
<protein>
    <submittedName>
        <fullName evidence="1">Uncharacterized protein</fullName>
    </submittedName>
</protein>
<sequence length="87" mass="9615">MGGALMNAIACLSPMVEFLGRFSSISLFPTLGGVRALSFVYDLSFHLVERRGAHQTFTFATAISLSKHTRFGGFLTWSESGERRCHE</sequence>
<accession>A0ACD0P4H7</accession>
<dbReference type="Proteomes" id="UP000245626">
    <property type="component" value="Unassembled WGS sequence"/>
</dbReference>
<evidence type="ECO:0000313" key="1">
    <source>
        <dbReference type="EMBL" id="PWN52952.1"/>
    </source>
</evidence>
<reference evidence="1 2" key="1">
    <citation type="journal article" date="2018" name="Mol. Biol. Evol.">
        <title>Broad Genomic Sampling Reveals a Smut Pathogenic Ancestry of the Fungal Clade Ustilaginomycotina.</title>
        <authorList>
            <person name="Kijpornyongpan T."/>
            <person name="Mondo S.J."/>
            <person name="Barry K."/>
            <person name="Sandor L."/>
            <person name="Lee J."/>
            <person name="Lipzen A."/>
            <person name="Pangilinan J."/>
            <person name="LaButti K."/>
            <person name="Hainaut M."/>
            <person name="Henrissat B."/>
            <person name="Grigoriev I.V."/>
            <person name="Spatafora J.W."/>
            <person name="Aime M.C."/>
        </authorList>
    </citation>
    <scope>NUCLEOTIDE SEQUENCE [LARGE SCALE GENOMIC DNA]</scope>
    <source>
        <strain evidence="1 2">SA 807</strain>
    </source>
</reference>